<dbReference type="EMBL" id="AWFG01000041">
    <property type="protein sequence ID" value="KCZ56729.1"/>
    <property type="molecule type" value="Genomic_DNA"/>
</dbReference>
<reference evidence="2 3" key="1">
    <citation type="journal article" date="2014" name="Antonie Van Leeuwenhoek">
        <title>Hyphomonas beringensis sp. nov. and Hyphomonas chukchiensis sp. nov., isolated from surface seawater of the Bering Sea and Chukchi Sea.</title>
        <authorList>
            <person name="Li C."/>
            <person name="Lai Q."/>
            <person name="Li G."/>
            <person name="Dong C."/>
            <person name="Wang J."/>
            <person name="Liao Y."/>
            <person name="Shao Z."/>
        </authorList>
    </citation>
    <scope>NUCLEOTIDE SEQUENCE [LARGE SCALE GENOMIC DNA]</scope>
    <source>
        <strain evidence="2 3">BH-BN04-4</strain>
    </source>
</reference>
<protein>
    <submittedName>
        <fullName evidence="2">Uncharacterized protein</fullName>
    </submittedName>
</protein>
<proteinExistence type="predicted"/>
<keyword evidence="3" id="KW-1185">Reference proteome</keyword>
<evidence type="ECO:0000256" key="1">
    <source>
        <dbReference type="SAM" id="Coils"/>
    </source>
</evidence>
<dbReference type="AlphaFoldDB" id="A0A062UJJ6"/>
<evidence type="ECO:0000313" key="2">
    <source>
        <dbReference type="EMBL" id="KCZ56729.1"/>
    </source>
</evidence>
<dbReference type="Proteomes" id="UP000027190">
    <property type="component" value="Unassembled WGS sequence"/>
</dbReference>
<name>A0A062UJJ6_9PROT</name>
<comment type="caution">
    <text evidence="2">The sequence shown here is derived from an EMBL/GenBank/DDBJ whole genome shotgun (WGS) entry which is preliminary data.</text>
</comment>
<dbReference type="STRING" id="1280947.HY30_06320"/>
<gene>
    <name evidence="2" type="ORF">HY30_06320</name>
</gene>
<keyword evidence="1" id="KW-0175">Coiled coil</keyword>
<sequence length="473" mass="49611">MLGCAVYLTACANLNTIERTTRLPDGAKAVHLDIQQRVLIMNELGRYCAEPSPDGLAAYAAALGVSASNPASSALSAAGSGGSAAASIGLRTQSITLMRDAMFRVCEAYANQAIGEAHYATMLDRSQNLTAVILAVEQLTGPMSASQAALTTTTDATASASLVAIGRQLELAMKQVELANTRLEEATARQTKVNQELEIANAEREARQDARDNADKAATTAQIAKLDRDLKAATDRSDALQRESESLEKTVELRKEFLASAQQSKEIIEQKQETAFASAAAGTSSGSKFNAPADASKLSESASIAIAGAVKEMVVAVLDKDYLMESCISVLTMGGESAPAGANIAAVAAAAKRQEDNDNFRSQCIKLIKVQTELKIAEDKLAATKAAVQTSEILSRPALDPVLDCVSDDGVGVDDKRLQAIVDLTSAGKISANVKASLKGRTAASLRGFLSQRPDVLNAMVDVILKDNSVCSN</sequence>
<organism evidence="2 3">
    <name type="scientific">Hyphomonas chukchiensis</name>
    <dbReference type="NCBI Taxonomy" id="1280947"/>
    <lineage>
        <taxon>Bacteria</taxon>
        <taxon>Pseudomonadati</taxon>
        <taxon>Pseudomonadota</taxon>
        <taxon>Alphaproteobacteria</taxon>
        <taxon>Hyphomonadales</taxon>
        <taxon>Hyphomonadaceae</taxon>
        <taxon>Hyphomonas</taxon>
    </lineage>
</organism>
<feature type="coiled-coil region" evidence="1">
    <location>
        <begin position="166"/>
        <end position="250"/>
    </location>
</feature>
<evidence type="ECO:0000313" key="3">
    <source>
        <dbReference type="Proteomes" id="UP000027190"/>
    </source>
</evidence>
<dbReference type="PATRIC" id="fig|1280947.3.peg.2621"/>
<accession>A0A062UJJ6</accession>